<keyword evidence="2" id="KW-1185">Reference proteome</keyword>
<gene>
    <name evidence="1" type="ORF">WISP_136226</name>
</gene>
<evidence type="ECO:0000313" key="1">
    <source>
        <dbReference type="EMBL" id="KAJ7406079.1"/>
    </source>
</evidence>
<reference evidence="1" key="1">
    <citation type="submission" date="2019-10" db="EMBL/GenBank/DDBJ databases">
        <authorList>
            <person name="Soares A.E.R."/>
            <person name="Aleixo A."/>
            <person name="Schneider P."/>
            <person name="Miyaki C.Y."/>
            <person name="Schneider M.P."/>
            <person name="Mello C."/>
            <person name="Vasconcelos A.T.R."/>
        </authorList>
    </citation>
    <scope>NUCLEOTIDE SEQUENCE</scope>
    <source>
        <tissue evidence="1">Muscle</tissue>
    </source>
</reference>
<organism evidence="1 2">
    <name type="scientific">Willisornis vidua</name>
    <name type="common">Xingu scale-backed antbird</name>
    <dbReference type="NCBI Taxonomy" id="1566151"/>
    <lineage>
        <taxon>Eukaryota</taxon>
        <taxon>Metazoa</taxon>
        <taxon>Chordata</taxon>
        <taxon>Craniata</taxon>
        <taxon>Vertebrata</taxon>
        <taxon>Euteleostomi</taxon>
        <taxon>Archelosauria</taxon>
        <taxon>Archosauria</taxon>
        <taxon>Dinosauria</taxon>
        <taxon>Saurischia</taxon>
        <taxon>Theropoda</taxon>
        <taxon>Coelurosauria</taxon>
        <taxon>Aves</taxon>
        <taxon>Neognathae</taxon>
        <taxon>Neoaves</taxon>
        <taxon>Telluraves</taxon>
        <taxon>Australaves</taxon>
        <taxon>Passeriformes</taxon>
        <taxon>Thamnophilidae</taxon>
        <taxon>Willisornis</taxon>
    </lineage>
</organism>
<accession>A0ABQ9CNB8</accession>
<dbReference type="EMBL" id="WHWB01034678">
    <property type="protein sequence ID" value="KAJ7406079.1"/>
    <property type="molecule type" value="Genomic_DNA"/>
</dbReference>
<dbReference type="Proteomes" id="UP001145742">
    <property type="component" value="Unassembled WGS sequence"/>
</dbReference>
<name>A0ABQ9CNB8_9PASS</name>
<protein>
    <submittedName>
        <fullName evidence="1">Uncharacterized protein</fullName>
    </submittedName>
</protein>
<evidence type="ECO:0000313" key="2">
    <source>
        <dbReference type="Proteomes" id="UP001145742"/>
    </source>
</evidence>
<comment type="caution">
    <text evidence="1">The sequence shown here is derived from an EMBL/GenBank/DDBJ whole genome shotgun (WGS) entry which is preliminary data.</text>
</comment>
<sequence length="152" mass="16741">MLNKFADDTKQEGAVDCLEGREGLQRDLQRGLGSQQPYEVQEGKVLDSELGMEQLWMYRLGNEMIESSAMERDLGVLVDGKLNMSQQGPGSQDGQPCPGGIRYSITSRMQSMSFSPEHALAPEAEHVEATAFQTSEMTEAGAQVHNEKGWTT</sequence>
<proteinExistence type="predicted"/>